<evidence type="ECO:0000313" key="2">
    <source>
        <dbReference type="EMBL" id="SCM66077.1"/>
    </source>
</evidence>
<dbReference type="InterPro" id="IPR004843">
    <property type="entry name" value="Calcineurin-like_PHP"/>
</dbReference>
<dbReference type="InterPro" id="IPR029052">
    <property type="entry name" value="Metallo-depent_PP-like"/>
</dbReference>
<feature type="domain" description="Calcineurin-like phosphoesterase" evidence="1">
    <location>
        <begin position="28"/>
        <end position="213"/>
    </location>
</feature>
<dbReference type="GO" id="GO:0110154">
    <property type="term" value="P:RNA decapping"/>
    <property type="evidence" value="ECO:0007669"/>
    <property type="project" value="TreeGrafter"/>
</dbReference>
<evidence type="ECO:0000313" key="3">
    <source>
        <dbReference type="Proteomes" id="UP000184085"/>
    </source>
</evidence>
<dbReference type="Pfam" id="PF00149">
    <property type="entry name" value="Metallophos"/>
    <property type="match status" value="1"/>
</dbReference>
<sequence>MFSFNRLFGREVEPANSKLSSPQLSEPLFVIGDIHGCHDQLETLLEKIWQAEGYDARIITVGDMIDRGADSSVVLQRLFALQRVAGSRLTCLKGNHEQMMLDFLAKPESAGLRWIQAGGLNTLESFNVTWGGQLNSLTAIAEQLSQALGPDLLVWLQGLPTFWEESNVGVVHAGADPTAPLSDQKDDNLIWGHSDFRKVRRPDGQWIVHGHTIVKEPRIKNGRISIDTGAYTGRPLTAVEINDGQIMFLQS</sequence>
<keyword evidence="3" id="KW-1185">Reference proteome</keyword>
<dbReference type="Gene3D" id="3.60.21.10">
    <property type="match status" value="1"/>
</dbReference>
<organism evidence="2 3">
    <name type="scientific">Donghicola eburneus</name>
    <dbReference type="NCBI Taxonomy" id="393278"/>
    <lineage>
        <taxon>Bacteria</taxon>
        <taxon>Pseudomonadati</taxon>
        <taxon>Pseudomonadota</taxon>
        <taxon>Alphaproteobacteria</taxon>
        <taxon>Rhodobacterales</taxon>
        <taxon>Roseobacteraceae</taxon>
        <taxon>Donghicola</taxon>
    </lineage>
</organism>
<proteinExistence type="predicted"/>
<dbReference type="SUPFAM" id="SSF56300">
    <property type="entry name" value="Metallo-dependent phosphatases"/>
    <property type="match status" value="1"/>
</dbReference>
<dbReference type="GO" id="GO:0005737">
    <property type="term" value="C:cytoplasm"/>
    <property type="evidence" value="ECO:0007669"/>
    <property type="project" value="TreeGrafter"/>
</dbReference>
<dbReference type="EMBL" id="FMJB01000014">
    <property type="protein sequence ID" value="SCM66077.1"/>
    <property type="molecule type" value="Genomic_DNA"/>
</dbReference>
<dbReference type="AlphaFoldDB" id="A0A1M4MWJ9"/>
<dbReference type="Proteomes" id="UP000184085">
    <property type="component" value="Unassembled WGS sequence"/>
</dbReference>
<evidence type="ECO:0000259" key="1">
    <source>
        <dbReference type="Pfam" id="PF00149"/>
    </source>
</evidence>
<dbReference type="GO" id="GO:0016791">
    <property type="term" value="F:phosphatase activity"/>
    <property type="evidence" value="ECO:0007669"/>
    <property type="project" value="TreeGrafter"/>
</dbReference>
<dbReference type="PANTHER" id="PTHR42850:SF4">
    <property type="entry name" value="ZINC-DEPENDENT ENDOPOLYPHOSPHATASE"/>
    <property type="match status" value="1"/>
</dbReference>
<protein>
    <recommendedName>
        <fullName evidence="1">Calcineurin-like phosphoesterase domain-containing protein</fullName>
    </recommendedName>
</protein>
<dbReference type="PANTHER" id="PTHR42850">
    <property type="entry name" value="METALLOPHOSPHOESTERASE"/>
    <property type="match status" value="1"/>
</dbReference>
<dbReference type="GO" id="GO:0008803">
    <property type="term" value="F:bis(5'-nucleosyl)-tetraphosphatase (symmetrical) activity"/>
    <property type="evidence" value="ECO:0007669"/>
    <property type="project" value="TreeGrafter"/>
</dbReference>
<reference evidence="3" key="1">
    <citation type="submission" date="2016-09" db="EMBL/GenBank/DDBJ databases">
        <authorList>
            <person name="Wibberg D."/>
        </authorList>
    </citation>
    <scope>NUCLEOTIDE SEQUENCE [LARGE SCALE GENOMIC DNA]</scope>
</reference>
<accession>A0A1M4MWJ9</accession>
<gene>
    <name evidence="2" type="ORF">KARMA_0249</name>
</gene>
<dbReference type="InterPro" id="IPR050126">
    <property type="entry name" value="Ap4A_hydrolase"/>
</dbReference>
<dbReference type="CDD" id="cd00144">
    <property type="entry name" value="MPP_PPP_family"/>
    <property type="match status" value="1"/>
</dbReference>
<dbReference type="RefSeq" id="WP_072702751.1">
    <property type="nucleotide sequence ID" value="NZ_FMJB01000014.1"/>
</dbReference>
<name>A0A1M4MWJ9_9RHOB</name>